<dbReference type="EMBL" id="AP024488">
    <property type="protein sequence ID" value="BCS96890.1"/>
    <property type="molecule type" value="Genomic_DNA"/>
</dbReference>
<evidence type="ECO:0000313" key="2">
    <source>
        <dbReference type="Proteomes" id="UP001320148"/>
    </source>
</evidence>
<evidence type="ECO:0000313" key="1">
    <source>
        <dbReference type="EMBL" id="BCS96890.1"/>
    </source>
</evidence>
<organism evidence="1 2">
    <name type="scientific">Desulfoluna limicola</name>
    <dbReference type="NCBI Taxonomy" id="2810562"/>
    <lineage>
        <taxon>Bacteria</taxon>
        <taxon>Pseudomonadati</taxon>
        <taxon>Thermodesulfobacteriota</taxon>
        <taxon>Desulfobacteria</taxon>
        <taxon>Desulfobacterales</taxon>
        <taxon>Desulfolunaceae</taxon>
        <taxon>Desulfoluna</taxon>
    </lineage>
</organism>
<dbReference type="Proteomes" id="UP001320148">
    <property type="component" value="Chromosome"/>
</dbReference>
<gene>
    <name evidence="1" type="ORF">DSLASN_25220</name>
</gene>
<reference evidence="1 2" key="1">
    <citation type="submission" date="2021-02" db="EMBL/GenBank/DDBJ databases">
        <title>Complete genome of Desulfoluna sp. strain ASN36.</title>
        <authorList>
            <person name="Takahashi A."/>
            <person name="Kojima H."/>
            <person name="Fukui M."/>
        </authorList>
    </citation>
    <scope>NUCLEOTIDE SEQUENCE [LARGE SCALE GENOMIC DNA]</scope>
    <source>
        <strain evidence="1 2">ASN36</strain>
    </source>
</reference>
<accession>A0ABN6F6M7</accession>
<keyword evidence="2" id="KW-1185">Reference proteome</keyword>
<proteinExistence type="predicted"/>
<name>A0ABN6F6M7_9BACT</name>
<dbReference type="RefSeq" id="WP_236888319.1">
    <property type="nucleotide sequence ID" value="NZ_AP024488.1"/>
</dbReference>
<dbReference type="PROSITE" id="PS51257">
    <property type="entry name" value="PROKAR_LIPOPROTEIN"/>
    <property type="match status" value="1"/>
</dbReference>
<protein>
    <submittedName>
        <fullName evidence="1">Uncharacterized protein</fullName>
    </submittedName>
</protein>
<sequence>MSNISVKKISSCTNADVANAVLSLTVPLFAACGDDESMKRNLISMAITAWNLSLFDATEEDDYKNKVEARLSEDLADNKKQIFTKFVLQIITTKQEKYPSMLKGIKSWELSFENGSPSLTVDALPVKPV</sequence>